<dbReference type="InterPro" id="IPR050134">
    <property type="entry name" value="NAD-dep_sirtuin_deacylases"/>
</dbReference>
<name>A0A1D6P1A4_MAIZE</name>
<dbReference type="ExpressionAtlas" id="A0A1D6P1A4">
    <property type="expression patterns" value="baseline and differential"/>
</dbReference>
<dbReference type="AlphaFoldDB" id="A0A1D6P1A4"/>
<sequence length="463" mass="51124">MAELKLPGPDAAPLCCRSSVLLAPPPSERLQQGAFLPYALELLGPTSARSMSMATQQLHSSMAMAPPPSSSLPRRGNAGTRALSLVWVEQRLPLLSPPRRPLEMAPNSPGTFLCFVSLPPLRTCQVFDKMSRETCCCSTVGAHRLVAVFAQPQHHRRSPPGRILISVISKTSGNNALLYRRENPLSLRCSFRSLKARNNHSSAVAPKDYCETYIQFLRDKRIVPDSDPPSPKDVDLLYQFIDKSKRLMVVTGAGMSTESGIPDYRSPNGAYSTGFKPLSHQGTLTSFTNFTNLYPKDNKVFILFICIHCSKADQLQEEAKGGSLLQNQLHNIPISTWSPHTGRSSSRQLRTLLLSYPLNTCLDILLQDWSKSKVVRSRSKVSETKAVFTSLVKQHYSLFDPTWEALFPEALAGKSVRRKLTRAGPRALIFPAPENAASASMRLLKITWAELALFATSGFTSLT</sequence>
<proteinExistence type="predicted"/>
<dbReference type="InterPro" id="IPR029035">
    <property type="entry name" value="DHS-like_NAD/FAD-binding_dom"/>
</dbReference>
<dbReference type="eggNOG" id="KOG0239">
    <property type="taxonomic scope" value="Eukaryota"/>
</dbReference>
<gene>
    <name evidence="1" type="ORF">ZEAMMB73_Zm00001d046205</name>
</gene>
<evidence type="ECO:0000313" key="1">
    <source>
        <dbReference type="EMBL" id="AQL03846.1"/>
    </source>
</evidence>
<dbReference type="SUPFAM" id="SSF52467">
    <property type="entry name" value="DHS-like NAD/FAD-binding domain"/>
    <property type="match status" value="1"/>
</dbReference>
<dbReference type="InParanoid" id="A0A1D6P1A4"/>
<dbReference type="PANTHER" id="PTHR11085">
    <property type="entry name" value="NAD-DEPENDENT PROTEIN DEACYLASE SIRTUIN-5, MITOCHONDRIAL-RELATED"/>
    <property type="match status" value="1"/>
</dbReference>
<accession>A0A1D6P1A4</accession>
<dbReference type="EMBL" id="CM000785">
    <property type="protein sequence ID" value="AQL03846.1"/>
    <property type="molecule type" value="Genomic_DNA"/>
</dbReference>
<dbReference type="Gene3D" id="3.40.50.1220">
    <property type="entry name" value="TPP-binding domain"/>
    <property type="match status" value="1"/>
</dbReference>
<organism evidence="1">
    <name type="scientific">Zea mays</name>
    <name type="common">Maize</name>
    <dbReference type="NCBI Taxonomy" id="4577"/>
    <lineage>
        <taxon>Eukaryota</taxon>
        <taxon>Viridiplantae</taxon>
        <taxon>Streptophyta</taxon>
        <taxon>Embryophyta</taxon>
        <taxon>Tracheophyta</taxon>
        <taxon>Spermatophyta</taxon>
        <taxon>Magnoliopsida</taxon>
        <taxon>Liliopsida</taxon>
        <taxon>Poales</taxon>
        <taxon>Poaceae</taxon>
        <taxon>PACMAD clade</taxon>
        <taxon>Panicoideae</taxon>
        <taxon>Andropogonodae</taxon>
        <taxon>Andropogoneae</taxon>
        <taxon>Tripsacinae</taxon>
        <taxon>Zea</taxon>
    </lineage>
</organism>
<protein>
    <submittedName>
        <fullName evidence="1">NAD-dependent protein deacylase SRT2</fullName>
    </submittedName>
</protein>
<reference evidence="1" key="1">
    <citation type="submission" date="2015-12" db="EMBL/GenBank/DDBJ databases">
        <title>Update maize B73 reference genome by single molecule sequencing technologies.</title>
        <authorList>
            <consortium name="Maize Genome Sequencing Project"/>
            <person name="Ware D."/>
        </authorList>
    </citation>
    <scope>NUCLEOTIDE SEQUENCE</scope>
    <source>
        <tissue evidence="1">Seedling</tissue>
    </source>
</reference>
<dbReference type="PANTHER" id="PTHR11085:SF10">
    <property type="entry name" value="NAD-DEPENDENT PROTEIN DEACYLASE SIRTUIN-5, MITOCHONDRIAL-RELATED"/>
    <property type="match status" value="1"/>
</dbReference>
<dbReference type="STRING" id="4577.A0A1D6P1A4"/>